<organism evidence="3 4">
    <name type="scientific">Nonomuraea deserti</name>
    <dbReference type="NCBI Taxonomy" id="1848322"/>
    <lineage>
        <taxon>Bacteria</taxon>
        <taxon>Bacillati</taxon>
        <taxon>Actinomycetota</taxon>
        <taxon>Actinomycetes</taxon>
        <taxon>Streptosporangiales</taxon>
        <taxon>Streptosporangiaceae</taxon>
        <taxon>Nonomuraea</taxon>
    </lineage>
</organism>
<keyword evidence="1" id="KW-0732">Signal</keyword>
<evidence type="ECO:0000313" key="3">
    <source>
        <dbReference type="EMBL" id="TDD00678.1"/>
    </source>
</evidence>
<feature type="domain" description="DUF1023" evidence="2">
    <location>
        <begin position="98"/>
        <end position="260"/>
    </location>
</feature>
<dbReference type="Gene3D" id="3.40.50.1820">
    <property type="entry name" value="alpha/beta hydrolase"/>
    <property type="match status" value="1"/>
</dbReference>
<feature type="signal peptide" evidence="1">
    <location>
        <begin position="1"/>
        <end position="23"/>
    </location>
</feature>
<dbReference type="InterPro" id="IPR010427">
    <property type="entry name" value="DUF1023"/>
</dbReference>
<reference evidence="3 4" key="1">
    <citation type="submission" date="2019-03" db="EMBL/GenBank/DDBJ databases">
        <title>Draft genome sequences of novel Actinobacteria.</title>
        <authorList>
            <person name="Sahin N."/>
            <person name="Ay H."/>
            <person name="Saygin H."/>
        </authorList>
    </citation>
    <scope>NUCLEOTIDE SEQUENCE [LARGE SCALE GENOMIC DNA]</scope>
    <source>
        <strain evidence="3 4">KC310</strain>
    </source>
</reference>
<dbReference type="Proteomes" id="UP000295258">
    <property type="component" value="Unassembled WGS sequence"/>
</dbReference>
<dbReference type="EMBL" id="SMKO01000089">
    <property type="protein sequence ID" value="TDD00678.1"/>
    <property type="molecule type" value="Genomic_DNA"/>
</dbReference>
<comment type="caution">
    <text evidence="3">The sequence shown here is derived from an EMBL/GenBank/DDBJ whole genome shotgun (WGS) entry which is preliminary data.</text>
</comment>
<protein>
    <recommendedName>
        <fullName evidence="2">DUF1023 domain-containing protein</fullName>
    </recommendedName>
</protein>
<dbReference type="InterPro" id="IPR029058">
    <property type="entry name" value="AB_hydrolase_fold"/>
</dbReference>
<evidence type="ECO:0000259" key="2">
    <source>
        <dbReference type="Pfam" id="PF06259"/>
    </source>
</evidence>
<evidence type="ECO:0000256" key="1">
    <source>
        <dbReference type="SAM" id="SignalP"/>
    </source>
</evidence>
<dbReference type="RefSeq" id="WP_132598188.1">
    <property type="nucleotide sequence ID" value="NZ_SMKO01000089.1"/>
</dbReference>
<gene>
    <name evidence="3" type="ORF">E1292_27935</name>
</gene>
<dbReference type="SUPFAM" id="SSF53474">
    <property type="entry name" value="alpha/beta-Hydrolases"/>
    <property type="match status" value="1"/>
</dbReference>
<keyword evidence="4" id="KW-1185">Reference proteome</keyword>
<name>A0A4R4V676_9ACTN</name>
<dbReference type="AlphaFoldDB" id="A0A4R4V676"/>
<evidence type="ECO:0000313" key="4">
    <source>
        <dbReference type="Proteomes" id="UP000295258"/>
    </source>
</evidence>
<sequence length="317" mass="32137">MATRRRGSLRRVLLTTLLTASVAGPISGVTRPGAVPAPAPAPVPPLAAATPSGLAGRYAAARAEILAAERTAARHGHRWRAARLREMADPGRRFLSFDGRDGGRTVEVFGGLASAERIAVMVPGAGIDLDKYGMLRGGSLRLHDALGDRSAVVAWLGYATPSSVSLQAVAPHRAAEAAPRLRAFVRELRGARPGARVTLLCHSYGSVVCGLAAPGLDVAGIVLFGSPGAGVPDAAALRTPATVWAGRTAGDWVAGLPHVSVALPFVTVGLGADPVSPRFGARIFAAGGGGHSDYLAPASTALASIARIVSGQAGADA</sequence>
<proteinExistence type="predicted"/>
<dbReference type="Pfam" id="PF06259">
    <property type="entry name" value="Abhydrolase_8"/>
    <property type="match status" value="1"/>
</dbReference>
<feature type="chain" id="PRO_5038603620" description="DUF1023 domain-containing protein" evidence="1">
    <location>
        <begin position="24"/>
        <end position="317"/>
    </location>
</feature>
<accession>A0A4R4V676</accession>